<keyword evidence="4" id="KW-1185">Reference proteome</keyword>
<dbReference type="InterPro" id="IPR050512">
    <property type="entry name" value="Sulf_AdTrans/APS_kinase"/>
</dbReference>
<dbReference type="InterPro" id="IPR059117">
    <property type="entry name" value="APS_kinase_dom"/>
</dbReference>
<dbReference type="Gene3D" id="3.40.50.300">
    <property type="entry name" value="P-loop containing nucleotide triphosphate hydrolases"/>
    <property type="match status" value="1"/>
</dbReference>
<sequence length="64" mass="7243">MTQIFLGSVGLYNLARKGLIKCFTGINSPYEEPLTPDLKISTKVPNETKCVEQILKLLEDRNFI</sequence>
<protein>
    <recommendedName>
        <fullName evidence="2">APS kinase domain-containing protein</fullName>
    </recommendedName>
</protein>
<dbReference type="EMBL" id="BMIU01000008">
    <property type="protein sequence ID" value="GGF31594.1"/>
    <property type="molecule type" value="Genomic_DNA"/>
</dbReference>
<name>A0ABQ1V1B0_9BACT</name>
<reference evidence="4" key="1">
    <citation type="journal article" date="2019" name="Int. J. Syst. Evol. Microbiol.">
        <title>The Global Catalogue of Microorganisms (GCM) 10K type strain sequencing project: providing services to taxonomists for standard genome sequencing and annotation.</title>
        <authorList>
            <consortium name="The Broad Institute Genomics Platform"/>
            <consortium name="The Broad Institute Genome Sequencing Center for Infectious Disease"/>
            <person name="Wu L."/>
            <person name="Ma J."/>
        </authorList>
    </citation>
    <scope>NUCLEOTIDE SEQUENCE [LARGE SCALE GENOMIC DNA]</scope>
    <source>
        <strain evidence="4">CGMCC 1.15407</strain>
    </source>
</reference>
<feature type="domain" description="APS kinase" evidence="2">
    <location>
        <begin position="10"/>
        <end position="40"/>
    </location>
</feature>
<dbReference type="RefSeq" id="WP_137403350.1">
    <property type="nucleotide sequence ID" value="NZ_BMIU01000008.1"/>
</dbReference>
<evidence type="ECO:0000256" key="1">
    <source>
        <dbReference type="ARBA" id="ARBA00022679"/>
    </source>
</evidence>
<comment type="caution">
    <text evidence="3">The sequence shown here is derived from an EMBL/GenBank/DDBJ whole genome shotgun (WGS) entry which is preliminary data.</text>
</comment>
<dbReference type="PANTHER" id="PTHR42700">
    <property type="entry name" value="SULFATE ADENYLYLTRANSFERASE"/>
    <property type="match status" value="1"/>
</dbReference>
<evidence type="ECO:0000313" key="4">
    <source>
        <dbReference type="Proteomes" id="UP000647339"/>
    </source>
</evidence>
<gene>
    <name evidence="3" type="ORF">GCM10011339_19780</name>
</gene>
<dbReference type="Proteomes" id="UP000647339">
    <property type="component" value="Unassembled WGS sequence"/>
</dbReference>
<dbReference type="PANTHER" id="PTHR42700:SF1">
    <property type="entry name" value="SULFATE ADENYLYLTRANSFERASE"/>
    <property type="match status" value="1"/>
</dbReference>
<evidence type="ECO:0000259" key="2">
    <source>
        <dbReference type="Pfam" id="PF01583"/>
    </source>
</evidence>
<dbReference type="InterPro" id="IPR027417">
    <property type="entry name" value="P-loop_NTPase"/>
</dbReference>
<keyword evidence="1" id="KW-0808">Transferase</keyword>
<evidence type="ECO:0000313" key="3">
    <source>
        <dbReference type="EMBL" id="GGF31594.1"/>
    </source>
</evidence>
<dbReference type="Pfam" id="PF01583">
    <property type="entry name" value="APS_kinase"/>
    <property type="match status" value="1"/>
</dbReference>
<organism evidence="3 4">
    <name type="scientific">Echinicola rosea</name>
    <dbReference type="NCBI Taxonomy" id="1807691"/>
    <lineage>
        <taxon>Bacteria</taxon>
        <taxon>Pseudomonadati</taxon>
        <taxon>Bacteroidota</taxon>
        <taxon>Cytophagia</taxon>
        <taxon>Cytophagales</taxon>
        <taxon>Cyclobacteriaceae</taxon>
        <taxon>Echinicola</taxon>
    </lineage>
</organism>
<proteinExistence type="predicted"/>
<accession>A0ABQ1V1B0</accession>